<name>A0ACB6QT31_9PLEO</name>
<organism evidence="1 2">
    <name type="scientific">Lindgomyces ingoldianus</name>
    <dbReference type="NCBI Taxonomy" id="673940"/>
    <lineage>
        <taxon>Eukaryota</taxon>
        <taxon>Fungi</taxon>
        <taxon>Dikarya</taxon>
        <taxon>Ascomycota</taxon>
        <taxon>Pezizomycotina</taxon>
        <taxon>Dothideomycetes</taxon>
        <taxon>Pleosporomycetidae</taxon>
        <taxon>Pleosporales</taxon>
        <taxon>Lindgomycetaceae</taxon>
        <taxon>Lindgomyces</taxon>
    </lineage>
</organism>
<keyword evidence="2" id="KW-1185">Reference proteome</keyword>
<reference evidence="1" key="1">
    <citation type="journal article" date="2020" name="Stud. Mycol.">
        <title>101 Dothideomycetes genomes: a test case for predicting lifestyles and emergence of pathogens.</title>
        <authorList>
            <person name="Haridas S."/>
            <person name="Albert R."/>
            <person name="Binder M."/>
            <person name="Bloem J."/>
            <person name="Labutti K."/>
            <person name="Salamov A."/>
            <person name="Andreopoulos B."/>
            <person name="Baker S."/>
            <person name="Barry K."/>
            <person name="Bills G."/>
            <person name="Bluhm B."/>
            <person name="Cannon C."/>
            <person name="Castanera R."/>
            <person name="Culley D."/>
            <person name="Daum C."/>
            <person name="Ezra D."/>
            <person name="Gonzalez J."/>
            <person name="Henrissat B."/>
            <person name="Kuo A."/>
            <person name="Liang C."/>
            <person name="Lipzen A."/>
            <person name="Lutzoni F."/>
            <person name="Magnuson J."/>
            <person name="Mondo S."/>
            <person name="Nolan M."/>
            <person name="Ohm R."/>
            <person name="Pangilinan J."/>
            <person name="Park H.-J."/>
            <person name="Ramirez L."/>
            <person name="Alfaro M."/>
            <person name="Sun H."/>
            <person name="Tritt A."/>
            <person name="Yoshinaga Y."/>
            <person name="Zwiers L.-H."/>
            <person name="Turgeon B."/>
            <person name="Goodwin S."/>
            <person name="Spatafora J."/>
            <person name="Crous P."/>
            <person name="Grigoriev I."/>
        </authorList>
    </citation>
    <scope>NUCLEOTIDE SEQUENCE</scope>
    <source>
        <strain evidence="1">ATCC 200398</strain>
    </source>
</reference>
<accession>A0ACB6QT31</accession>
<sequence>MKVSTVLSSLAAAHAAFAAPAVQKAARAQVSGDAPKIDDPKFISAVMDAHWYWRTAHCAQQLKWDPQLAQAALDSVGACTRKMSHDRGGSNLSGVDPPPDNYGMWIDFARSVVHGWHDEEPKYPWDNPHYEDAWGHFAQVVWRDSSHIGCALAHCNSPQAGRLYCFYERAGNNIAAGEFAKNVYPQICPRPHK</sequence>
<gene>
    <name evidence="1" type="ORF">BDR25DRAFT_37681</name>
</gene>
<protein>
    <submittedName>
        <fullName evidence="1">PR-1-like protein</fullName>
    </submittedName>
</protein>
<dbReference type="EMBL" id="MU003509">
    <property type="protein sequence ID" value="KAF2470179.1"/>
    <property type="molecule type" value="Genomic_DNA"/>
</dbReference>
<evidence type="ECO:0000313" key="1">
    <source>
        <dbReference type="EMBL" id="KAF2470179.1"/>
    </source>
</evidence>
<proteinExistence type="predicted"/>
<comment type="caution">
    <text evidence="1">The sequence shown here is derived from an EMBL/GenBank/DDBJ whole genome shotgun (WGS) entry which is preliminary data.</text>
</comment>
<dbReference type="Proteomes" id="UP000799755">
    <property type="component" value="Unassembled WGS sequence"/>
</dbReference>
<evidence type="ECO:0000313" key="2">
    <source>
        <dbReference type="Proteomes" id="UP000799755"/>
    </source>
</evidence>